<dbReference type="GO" id="GO:0009279">
    <property type="term" value="C:cell outer membrane"/>
    <property type="evidence" value="ECO:0007669"/>
    <property type="project" value="UniProtKB-SubCell"/>
</dbReference>
<evidence type="ECO:0000256" key="4">
    <source>
        <dbReference type="ARBA" id="ARBA00022452"/>
    </source>
</evidence>
<dbReference type="InterPro" id="IPR051906">
    <property type="entry name" value="TolC-like"/>
</dbReference>
<dbReference type="EMBL" id="VBOZ01000008">
    <property type="protein sequence ID" value="TMQ66615.1"/>
    <property type="molecule type" value="Genomic_DNA"/>
</dbReference>
<dbReference type="Proteomes" id="UP000317691">
    <property type="component" value="Unassembled WGS sequence"/>
</dbReference>
<dbReference type="Pfam" id="PF02321">
    <property type="entry name" value="OEP"/>
    <property type="match status" value="2"/>
</dbReference>
<evidence type="ECO:0000256" key="6">
    <source>
        <dbReference type="ARBA" id="ARBA00023136"/>
    </source>
</evidence>
<name>A0A538TSQ1_UNCEI</name>
<dbReference type="GO" id="GO:1990281">
    <property type="term" value="C:efflux pump complex"/>
    <property type="evidence" value="ECO:0007669"/>
    <property type="project" value="TreeGrafter"/>
</dbReference>
<keyword evidence="5" id="KW-0812">Transmembrane</keyword>
<keyword evidence="6" id="KW-0472">Membrane</keyword>
<evidence type="ECO:0000313" key="9">
    <source>
        <dbReference type="Proteomes" id="UP000317691"/>
    </source>
</evidence>
<gene>
    <name evidence="8" type="ORF">E6K79_01460</name>
</gene>
<protein>
    <submittedName>
        <fullName evidence="8">TolC family protein</fullName>
    </submittedName>
</protein>
<keyword evidence="3" id="KW-0813">Transport</keyword>
<dbReference type="InterPro" id="IPR003423">
    <property type="entry name" value="OMP_efflux"/>
</dbReference>
<keyword evidence="7" id="KW-0998">Cell outer membrane</keyword>
<keyword evidence="4" id="KW-1134">Transmembrane beta strand</keyword>
<dbReference type="AlphaFoldDB" id="A0A538TSQ1"/>
<evidence type="ECO:0000256" key="3">
    <source>
        <dbReference type="ARBA" id="ARBA00022448"/>
    </source>
</evidence>
<dbReference type="GO" id="GO:0015288">
    <property type="term" value="F:porin activity"/>
    <property type="evidence" value="ECO:0007669"/>
    <property type="project" value="TreeGrafter"/>
</dbReference>
<dbReference type="PANTHER" id="PTHR30026">
    <property type="entry name" value="OUTER MEMBRANE PROTEIN TOLC"/>
    <property type="match status" value="1"/>
</dbReference>
<organism evidence="8 9">
    <name type="scientific">Eiseniibacteriota bacterium</name>
    <dbReference type="NCBI Taxonomy" id="2212470"/>
    <lineage>
        <taxon>Bacteria</taxon>
        <taxon>Candidatus Eiseniibacteriota</taxon>
    </lineage>
</organism>
<dbReference type="Gene3D" id="1.20.1600.10">
    <property type="entry name" value="Outer membrane efflux proteins (OEP)"/>
    <property type="match status" value="1"/>
</dbReference>
<comment type="caution">
    <text evidence="8">The sequence shown here is derived from an EMBL/GenBank/DDBJ whole genome shotgun (WGS) entry which is preliminary data.</text>
</comment>
<dbReference type="GO" id="GO:0015562">
    <property type="term" value="F:efflux transmembrane transporter activity"/>
    <property type="evidence" value="ECO:0007669"/>
    <property type="project" value="InterPro"/>
</dbReference>
<dbReference type="PANTHER" id="PTHR30026:SF20">
    <property type="entry name" value="OUTER MEMBRANE PROTEIN TOLC"/>
    <property type="match status" value="1"/>
</dbReference>
<sequence>MRIDRDHFAAPSLRTVMGVSRMNWGRNWTLVLLALTLPAAVFTPAAGQTKAPPEASRPAAAADTIQLAPTTAAESLLTSSTVPAGERWSLARCVQTALERNADIRTAHARSRQASGSALGGWSGILPSVTTEASYTQIRPDKARSQLFDPSGTFLGVNTKQEFTTLSATASSNVISAASIVEKRRRDHVHRGSEFDEIETRNQVVYQVKQQYFVLLKADRLAQVARETEKLARDEETRADALFQVGTVARGDVLKARARRATTQGDRLKAESQVEIQAAKLGQIIGVRPGQRIVPDPKVEEGIVIPDSAAAIRLAIAARPRLESAKAAESAARSNLFGARAVRLPSVTATVTVDRSRIDETVQGPFGDFSPTRYATEWQGSLRASLPIFDGLAIEGRVRQAKGAMLEAESQRRQRELDVAVEVQQAWLTLREAVQRIDVAREGLTSAEEDYKFSKGRYELGAGTYLDLLTSEVGLATARQSLVEAAADARIAEAGLEFAVGAKRY</sequence>
<comment type="subcellular location">
    <subcellularLocation>
        <location evidence="1">Cell outer membrane</location>
    </subcellularLocation>
</comment>
<comment type="similarity">
    <text evidence="2">Belongs to the outer membrane factor (OMF) (TC 1.B.17) family.</text>
</comment>
<evidence type="ECO:0000256" key="2">
    <source>
        <dbReference type="ARBA" id="ARBA00007613"/>
    </source>
</evidence>
<dbReference type="SUPFAM" id="SSF56954">
    <property type="entry name" value="Outer membrane efflux proteins (OEP)"/>
    <property type="match status" value="1"/>
</dbReference>
<accession>A0A538TSQ1</accession>
<reference evidence="8 9" key="1">
    <citation type="journal article" date="2019" name="Nat. Microbiol.">
        <title>Mediterranean grassland soil C-N compound turnover is dependent on rainfall and depth, and is mediated by genomically divergent microorganisms.</title>
        <authorList>
            <person name="Diamond S."/>
            <person name="Andeer P.F."/>
            <person name="Li Z."/>
            <person name="Crits-Christoph A."/>
            <person name="Burstein D."/>
            <person name="Anantharaman K."/>
            <person name="Lane K.R."/>
            <person name="Thomas B.C."/>
            <person name="Pan C."/>
            <person name="Northen T.R."/>
            <person name="Banfield J.F."/>
        </authorList>
    </citation>
    <scope>NUCLEOTIDE SEQUENCE [LARGE SCALE GENOMIC DNA]</scope>
    <source>
        <strain evidence="8">WS_9</strain>
    </source>
</reference>
<evidence type="ECO:0000313" key="8">
    <source>
        <dbReference type="EMBL" id="TMQ66615.1"/>
    </source>
</evidence>
<proteinExistence type="inferred from homology"/>
<evidence type="ECO:0000256" key="5">
    <source>
        <dbReference type="ARBA" id="ARBA00022692"/>
    </source>
</evidence>
<evidence type="ECO:0000256" key="7">
    <source>
        <dbReference type="ARBA" id="ARBA00023237"/>
    </source>
</evidence>
<evidence type="ECO:0000256" key="1">
    <source>
        <dbReference type="ARBA" id="ARBA00004442"/>
    </source>
</evidence>